<dbReference type="PANTHER" id="PTHR11923:SF110">
    <property type="entry name" value="SCAVENGER RECEPTOR CLASS B MEMBER 1"/>
    <property type="match status" value="1"/>
</dbReference>
<evidence type="ECO:0000313" key="13">
    <source>
        <dbReference type="EMBL" id="VDL90410.1"/>
    </source>
</evidence>
<keyword evidence="5" id="KW-0812">Transmembrane</keyword>
<accession>A0A183SIH7</accession>
<evidence type="ECO:0000256" key="1">
    <source>
        <dbReference type="ARBA" id="ARBA00004189"/>
    </source>
</evidence>
<dbReference type="STRING" id="70667.A0A183SIH7"/>
<evidence type="ECO:0000313" key="14">
    <source>
        <dbReference type="Proteomes" id="UP000275846"/>
    </source>
</evidence>
<evidence type="ECO:0000256" key="11">
    <source>
        <dbReference type="ARBA" id="ARBA00040821"/>
    </source>
</evidence>
<dbReference type="GO" id="GO:0005901">
    <property type="term" value="C:caveola"/>
    <property type="evidence" value="ECO:0007669"/>
    <property type="project" value="UniProtKB-SubCell"/>
</dbReference>
<dbReference type="Proteomes" id="UP000275846">
    <property type="component" value="Unassembled WGS sequence"/>
</dbReference>
<keyword evidence="7" id="KW-0472">Membrane</keyword>
<evidence type="ECO:0000256" key="12">
    <source>
        <dbReference type="ARBA" id="ARBA00042244"/>
    </source>
</evidence>
<dbReference type="GO" id="GO:0005737">
    <property type="term" value="C:cytoplasm"/>
    <property type="evidence" value="ECO:0007669"/>
    <property type="project" value="TreeGrafter"/>
</dbReference>
<reference evidence="13 14" key="2">
    <citation type="submission" date="2018-11" db="EMBL/GenBank/DDBJ databases">
        <authorList>
            <consortium name="Pathogen Informatics"/>
        </authorList>
    </citation>
    <scope>NUCLEOTIDE SEQUENCE [LARGE SCALE GENOMIC DNA]</scope>
    <source>
        <strain evidence="13 14">NST_G2</strain>
    </source>
</reference>
<evidence type="ECO:0000256" key="3">
    <source>
        <dbReference type="ARBA" id="ARBA00010532"/>
    </source>
</evidence>
<evidence type="ECO:0000256" key="2">
    <source>
        <dbReference type="ARBA" id="ARBA00004651"/>
    </source>
</evidence>
<dbReference type="Pfam" id="PF01130">
    <property type="entry name" value="CD36"/>
    <property type="match status" value="1"/>
</dbReference>
<dbReference type="PRINTS" id="PR01609">
    <property type="entry name" value="CD36FAMILY"/>
</dbReference>
<reference evidence="15" key="1">
    <citation type="submission" date="2016-06" db="UniProtKB">
        <authorList>
            <consortium name="WormBaseParasite"/>
        </authorList>
    </citation>
    <scope>IDENTIFICATION</scope>
</reference>
<name>A0A183SIH7_SCHSO</name>
<sequence>MQNRQLCVSLSCVLLCILLVLGVSLTIVLPIVSRREIAKRIALRNGSEIYAAWLSPPGEVYMQFFLFSTTNPLEFIRGERPILQQQGPFTYHQRQERVNVSLDPENGTVSYSNRKFYVFDRNLSSADENTTITTLNLAYISVAEKSQQFPTMVSFIMRILELYYNENLFVNKTAKELIWGYKDPVLEIVRKLIPVQTEIGLFAGKNGTEDGTYVIRDGTGDPEELGQIMSYRNASSVSCWLTNWANMINGSDGSLIPPFRSQYDKLYLFAADVCRSFAFTAQGSSLMREIPTIVFKPPRDSFLSPDLNPDNAGFCLDYPNCPKSGVINMSTCLSGAPVVISLPHFYQFDKRYSKVSDSQALETELTECPLLRQRMRKPAESQVEVGMSTYVTGGSEMQLTVDPRWPFGDRLWVWGHASSEGQRTRTLTLETTSAGQKVAGDIS</sequence>
<evidence type="ECO:0000256" key="9">
    <source>
        <dbReference type="ARBA" id="ARBA00023170"/>
    </source>
</evidence>
<dbReference type="InterPro" id="IPR005428">
    <property type="entry name" value="CD36/SCARB1/SNMP1"/>
</dbReference>
<dbReference type="AlphaFoldDB" id="A0A183SIH7"/>
<evidence type="ECO:0000256" key="7">
    <source>
        <dbReference type="ARBA" id="ARBA00023136"/>
    </source>
</evidence>
<comment type="subcellular location">
    <subcellularLocation>
        <location evidence="2">Cell membrane</location>
        <topology evidence="2">Multi-pass membrane protein</topology>
    </subcellularLocation>
    <subcellularLocation>
        <location evidence="1">Membrane</location>
        <location evidence="1">Caveola</location>
        <topology evidence="1">Multi-pass membrane protein</topology>
    </subcellularLocation>
</comment>
<dbReference type="GO" id="GO:0005044">
    <property type="term" value="F:scavenger receptor activity"/>
    <property type="evidence" value="ECO:0007669"/>
    <property type="project" value="TreeGrafter"/>
</dbReference>
<keyword evidence="6" id="KW-1133">Transmembrane helix</keyword>
<protein>
    <recommendedName>
        <fullName evidence="11">Scavenger receptor class B member 1</fullName>
    </recommendedName>
    <alternativeName>
        <fullName evidence="12">SR-BI</fullName>
    </alternativeName>
</protein>
<dbReference type="WBParaSite" id="SSLN_0000416901-mRNA-1">
    <property type="protein sequence ID" value="SSLN_0000416901-mRNA-1"/>
    <property type="gene ID" value="SSLN_0000416901"/>
</dbReference>
<organism evidence="15">
    <name type="scientific">Schistocephalus solidus</name>
    <name type="common">Tapeworm</name>
    <dbReference type="NCBI Taxonomy" id="70667"/>
    <lineage>
        <taxon>Eukaryota</taxon>
        <taxon>Metazoa</taxon>
        <taxon>Spiralia</taxon>
        <taxon>Lophotrochozoa</taxon>
        <taxon>Platyhelminthes</taxon>
        <taxon>Cestoda</taxon>
        <taxon>Eucestoda</taxon>
        <taxon>Diphyllobothriidea</taxon>
        <taxon>Diphyllobothriidae</taxon>
        <taxon>Schistocephalus</taxon>
    </lineage>
</organism>
<keyword evidence="10" id="KW-0325">Glycoprotein</keyword>
<keyword evidence="4" id="KW-1003">Cell membrane</keyword>
<evidence type="ECO:0000256" key="10">
    <source>
        <dbReference type="ARBA" id="ARBA00023180"/>
    </source>
</evidence>
<gene>
    <name evidence="13" type="ORF">SSLN_LOCUS4025</name>
</gene>
<keyword evidence="14" id="KW-1185">Reference proteome</keyword>
<evidence type="ECO:0000256" key="8">
    <source>
        <dbReference type="ARBA" id="ARBA00023157"/>
    </source>
</evidence>
<evidence type="ECO:0000256" key="6">
    <source>
        <dbReference type="ARBA" id="ARBA00022989"/>
    </source>
</evidence>
<dbReference type="OrthoDB" id="18585at2759"/>
<evidence type="ECO:0000256" key="4">
    <source>
        <dbReference type="ARBA" id="ARBA00022475"/>
    </source>
</evidence>
<keyword evidence="9" id="KW-0675">Receptor</keyword>
<dbReference type="PRINTS" id="PR01610">
    <property type="entry name" value="CD36ANTIGEN"/>
</dbReference>
<dbReference type="EMBL" id="UYSU01032720">
    <property type="protein sequence ID" value="VDL90410.1"/>
    <property type="molecule type" value="Genomic_DNA"/>
</dbReference>
<keyword evidence="8" id="KW-1015">Disulfide bond</keyword>
<dbReference type="InterPro" id="IPR002159">
    <property type="entry name" value="CD36_fam"/>
</dbReference>
<proteinExistence type="inferred from homology"/>
<evidence type="ECO:0000313" key="15">
    <source>
        <dbReference type="WBParaSite" id="SSLN_0000416901-mRNA-1"/>
    </source>
</evidence>
<evidence type="ECO:0000256" key="5">
    <source>
        <dbReference type="ARBA" id="ARBA00022692"/>
    </source>
</evidence>
<dbReference type="PANTHER" id="PTHR11923">
    <property type="entry name" value="SCAVENGER RECEPTOR CLASS B TYPE-1 SR-B1"/>
    <property type="match status" value="1"/>
</dbReference>
<comment type="similarity">
    <text evidence="3">Belongs to the CD36 family.</text>
</comment>